<dbReference type="InterPro" id="IPR046952">
    <property type="entry name" value="GSHR/TRXR-like"/>
</dbReference>
<feature type="disulfide bond" description="Redox-active" evidence="12">
    <location>
        <begin position="44"/>
        <end position="49"/>
    </location>
</feature>
<dbReference type="EC" id="1.8.1.7" evidence="14"/>
<keyword evidence="11" id="KW-0520">NAD</keyword>
<dbReference type="PANTHER" id="PTHR42737">
    <property type="entry name" value="GLUTATHIONE REDUCTASE"/>
    <property type="match status" value="1"/>
</dbReference>
<dbReference type="SUPFAM" id="SSF51905">
    <property type="entry name" value="FAD/NAD(P)-binding domain"/>
    <property type="match status" value="1"/>
</dbReference>
<feature type="binding site" evidence="11">
    <location>
        <position position="53"/>
    </location>
    <ligand>
        <name>FAD</name>
        <dbReference type="ChEBI" id="CHEBI:57692"/>
    </ligand>
</feature>
<evidence type="ECO:0000259" key="16">
    <source>
        <dbReference type="Pfam" id="PF07992"/>
    </source>
</evidence>
<dbReference type="GO" id="GO:0045454">
    <property type="term" value="P:cell redox homeostasis"/>
    <property type="evidence" value="ECO:0007669"/>
    <property type="project" value="InterPro"/>
</dbReference>
<evidence type="ECO:0000256" key="4">
    <source>
        <dbReference type="ARBA" id="ARBA00022827"/>
    </source>
</evidence>
<dbReference type="InterPro" id="IPR036188">
    <property type="entry name" value="FAD/NAD-bd_sf"/>
</dbReference>
<protein>
    <recommendedName>
        <fullName evidence="14">Glutathione reductase</fullName>
        <shortName evidence="14">GRase</shortName>
        <ecNumber evidence="14">1.8.1.7</ecNumber>
    </recommendedName>
</protein>
<evidence type="ECO:0000256" key="12">
    <source>
        <dbReference type="PIRSR" id="PIRSR000350-4"/>
    </source>
</evidence>
<dbReference type="GO" id="GO:0050661">
    <property type="term" value="F:NADP binding"/>
    <property type="evidence" value="ECO:0007669"/>
    <property type="project" value="InterPro"/>
</dbReference>
<evidence type="ECO:0000256" key="9">
    <source>
        <dbReference type="ARBA" id="ARBA00049142"/>
    </source>
</evidence>
<evidence type="ECO:0000256" key="10">
    <source>
        <dbReference type="PIRSR" id="PIRSR000350-2"/>
    </source>
</evidence>
<keyword evidence="5 14" id="KW-0521">NADP</keyword>
<keyword evidence="8 13" id="KW-0676">Redox-active center</keyword>
<dbReference type="InterPro" id="IPR016156">
    <property type="entry name" value="FAD/NAD-linked_Rdtase_dimer_sf"/>
</dbReference>
<dbReference type="InterPro" id="IPR023753">
    <property type="entry name" value="FAD/NAD-binding_dom"/>
</dbReference>
<keyword evidence="4 11" id="KW-0274">FAD</keyword>
<dbReference type="GO" id="GO:0050660">
    <property type="term" value="F:flavin adenine dinucleotide binding"/>
    <property type="evidence" value="ECO:0007669"/>
    <property type="project" value="InterPro"/>
</dbReference>
<evidence type="ECO:0000256" key="1">
    <source>
        <dbReference type="ARBA" id="ARBA00007532"/>
    </source>
</evidence>
<comment type="caution">
    <text evidence="17">The sequence shown here is derived from an EMBL/GenBank/DDBJ whole genome shotgun (WGS) entry which is preliminary data.</text>
</comment>
<dbReference type="OrthoDB" id="7592487at2"/>
<comment type="subunit">
    <text evidence="2">Homodimer.</text>
</comment>
<dbReference type="PANTHER" id="PTHR42737:SF2">
    <property type="entry name" value="GLUTATHIONE REDUCTASE"/>
    <property type="match status" value="1"/>
</dbReference>
<dbReference type="InterPro" id="IPR012999">
    <property type="entry name" value="Pyr_OxRdtase_I_AS"/>
</dbReference>
<name>A0A7W9E6S2_9CAUL</name>
<feature type="binding site" evidence="11">
    <location>
        <position position="269"/>
    </location>
    <ligand>
        <name>NAD(+)</name>
        <dbReference type="ChEBI" id="CHEBI:57540"/>
    </ligand>
</feature>
<evidence type="ECO:0000256" key="8">
    <source>
        <dbReference type="ARBA" id="ARBA00023284"/>
    </source>
</evidence>
<dbReference type="GO" id="GO:0006749">
    <property type="term" value="P:glutathione metabolic process"/>
    <property type="evidence" value="ECO:0007669"/>
    <property type="project" value="InterPro"/>
</dbReference>
<feature type="domain" description="Pyridine nucleotide-disulphide oxidoreductase dimerisation" evidence="15">
    <location>
        <begin position="345"/>
        <end position="453"/>
    </location>
</feature>
<dbReference type="Pfam" id="PF02852">
    <property type="entry name" value="Pyr_redox_dim"/>
    <property type="match status" value="1"/>
</dbReference>
<dbReference type="PIRSF" id="PIRSF000350">
    <property type="entry name" value="Mercury_reductase_MerA"/>
    <property type="match status" value="1"/>
</dbReference>
<dbReference type="Proteomes" id="UP000548978">
    <property type="component" value="Unassembled WGS sequence"/>
</dbReference>
<dbReference type="SUPFAM" id="SSF55424">
    <property type="entry name" value="FAD/NAD-linked reductases, dimerisation (C-terminal) domain"/>
    <property type="match status" value="1"/>
</dbReference>
<evidence type="ECO:0000256" key="14">
    <source>
        <dbReference type="RuleBase" id="RU365040"/>
    </source>
</evidence>
<dbReference type="Gene3D" id="3.50.50.60">
    <property type="entry name" value="FAD/NAD(P)-binding domain"/>
    <property type="match status" value="2"/>
</dbReference>
<dbReference type="NCBIfam" id="NF004776">
    <property type="entry name" value="PRK06116.1"/>
    <property type="match status" value="1"/>
</dbReference>
<evidence type="ECO:0000256" key="6">
    <source>
        <dbReference type="ARBA" id="ARBA00023002"/>
    </source>
</evidence>
<comment type="catalytic activity">
    <reaction evidence="9 14">
        <text>2 glutathione + NADP(+) = glutathione disulfide + NADPH + H(+)</text>
        <dbReference type="Rhea" id="RHEA:11740"/>
        <dbReference type="ChEBI" id="CHEBI:15378"/>
        <dbReference type="ChEBI" id="CHEBI:57783"/>
        <dbReference type="ChEBI" id="CHEBI:57925"/>
        <dbReference type="ChEBI" id="CHEBI:58297"/>
        <dbReference type="ChEBI" id="CHEBI:58349"/>
        <dbReference type="EC" id="1.8.1.7"/>
    </reaction>
</comment>
<dbReference type="InterPro" id="IPR006324">
    <property type="entry name" value="GSHR"/>
</dbReference>
<sequence>MPTTYDYDLFVIGAGSGGVRAARLTALSGKTVAVAEEHRVGGTCVIRGCVPKKFMVMASEVSHALEIAEGYGWNIEGATFDWKRFLEAKDVEIARLSGIYVANLGKAGAELIHGRARLKDAHTVEVLKKDGSVDRTVTAETILIATGGRPWVPGDLPGIEHAITSEEAFHLPELPKSILIAGGGYIAVEFAGIFAGLGVETTLVYRGPNILRGFDDDVRAHLAGEIERRGIKVVLGCQHSSIEKTADGLVSHLENDMKLTTEAVMFATGRTPYVKGLGLEEAGVELTEGGAIKVDQYSRTSVDNIWAIGDVTDRINLTPVAIREAVAFHETRYKDNPSSFDYEAVATGVFSQPPVGVVGLSEAEARRHCSKGVDVYLTRFRPMKTVFVGSDERVLMKLVVDADTQRVVGVHIVGPEAPEMIQLAAIAVKAGLTKAQWDATCAVHPTLAEELVTLKDKQSVAATAAE</sequence>
<dbReference type="GO" id="GO:0005829">
    <property type="term" value="C:cytosol"/>
    <property type="evidence" value="ECO:0007669"/>
    <property type="project" value="TreeGrafter"/>
</dbReference>
<dbReference type="AlphaFoldDB" id="A0A7W9E6S2"/>
<dbReference type="InterPro" id="IPR001100">
    <property type="entry name" value="Pyr_nuc-diS_OxRdtase"/>
</dbReference>
<keyword evidence="11" id="KW-0547">Nucleotide-binding</keyword>
<dbReference type="PRINTS" id="PR00411">
    <property type="entry name" value="PNDRDTASEI"/>
</dbReference>
<keyword evidence="18" id="KW-1185">Reference proteome</keyword>
<dbReference type="Pfam" id="PF07992">
    <property type="entry name" value="Pyr_redox_2"/>
    <property type="match status" value="1"/>
</dbReference>
<keyword evidence="6 13" id="KW-0560">Oxidoreductase</keyword>
<accession>A0A7W9E6S2</accession>
<comment type="function">
    <text evidence="14">Catalyzes the reduction of glutathione disulfide (GSSG) to reduced glutathione (GSH).</text>
</comment>
<organism evidence="17 18">
    <name type="scientific">Brevundimonas halotolerans</name>
    <dbReference type="NCBI Taxonomy" id="69670"/>
    <lineage>
        <taxon>Bacteria</taxon>
        <taxon>Pseudomonadati</taxon>
        <taxon>Pseudomonadota</taxon>
        <taxon>Alphaproteobacteria</taxon>
        <taxon>Caulobacterales</taxon>
        <taxon>Caulobacteraceae</taxon>
        <taxon>Brevundimonas</taxon>
    </lineage>
</organism>
<feature type="binding site" evidence="11">
    <location>
        <position position="310"/>
    </location>
    <ligand>
        <name>FAD</name>
        <dbReference type="ChEBI" id="CHEBI:57692"/>
    </ligand>
</feature>
<proteinExistence type="inferred from homology"/>
<dbReference type="PRINTS" id="PR00368">
    <property type="entry name" value="FADPNR"/>
</dbReference>
<evidence type="ECO:0000256" key="7">
    <source>
        <dbReference type="ARBA" id="ARBA00023157"/>
    </source>
</evidence>
<evidence type="ECO:0000313" key="17">
    <source>
        <dbReference type="EMBL" id="MBB5659304.1"/>
    </source>
</evidence>
<dbReference type="GO" id="GO:0004362">
    <property type="term" value="F:glutathione-disulfide reductase (NADPH) activity"/>
    <property type="evidence" value="ECO:0007669"/>
    <property type="project" value="UniProtKB-EC"/>
</dbReference>
<dbReference type="Gene3D" id="3.30.390.30">
    <property type="match status" value="1"/>
</dbReference>
<comment type="cofactor">
    <cofactor evidence="11">
        <name>FAD</name>
        <dbReference type="ChEBI" id="CHEBI:57692"/>
    </cofactor>
    <text evidence="11">Binds 1 FAD per subunit.</text>
</comment>
<dbReference type="InterPro" id="IPR004099">
    <property type="entry name" value="Pyr_nucl-diS_OxRdtase_dimer"/>
</dbReference>
<comment type="similarity">
    <text evidence="1 13">Belongs to the class-I pyridine nucleotide-disulfide oxidoreductase family.</text>
</comment>
<evidence type="ECO:0000259" key="15">
    <source>
        <dbReference type="Pfam" id="PF02852"/>
    </source>
</evidence>
<dbReference type="GO" id="GO:0034599">
    <property type="term" value="P:cellular response to oxidative stress"/>
    <property type="evidence" value="ECO:0007669"/>
    <property type="project" value="TreeGrafter"/>
</dbReference>
<evidence type="ECO:0000313" key="18">
    <source>
        <dbReference type="Proteomes" id="UP000548978"/>
    </source>
</evidence>
<feature type="active site" description="Proton acceptor" evidence="10">
    <location>
        <position position="444"/>
    </location>
</feature>
<feature type="binding site" evidence="11">
    <location>
        <begin position="182"/>
        <end position="189"/>
    </location>
    <ligand>
        <name>NAD(+)</name>
        <dbReference type="ChEBI" id="CHEBI:57540"/>
    </ligand>
</feature>
<gene>
    <name evidence="17" type="ORF">FHS65_000022</name>
</gene>
<evidence type="ECO:0000256" key="5">
    <source>
        <dbReference type="ARBA" id="ARBA00022857"/>
    </source>
</evidence>
<dbReference type="EMBL" id="JACIJB010000001">
    <property type="protein sequence ID" value="MBB5659304.1"/>
    <property type="molecule type" value="Genomic_DNA"/>
</dbReference>
<evidence type="ECO:0000256" key="13">
    <source>
        <dbReference type="RuleBase" id="RU003691"/>
    </source>
</evidence>
<dbReference type="PROSITE" id="PS00076">
    <property type="entry name" value="PYRIDINE_REDOX_1"/>
    <property type="match status" value="1"/>
</dbReference>
<dbReference type="FunFam" id="3.50.50.60:FF:000051">
    <property type="entry name" value="Glutathione reductase"/>
    <property type="match status" value="1"/>
</dbReference>
<evidence type="ECO:0000256" key="11">
    <source>
        <dbReference type="PIRSR" id="PIRSR000350-3"/>
    </source>
</evidence>
<reference evidence="17 18" key="1">
    <citation type="submission" date="2020-08" db="EMBL/GenBank/DDBJ databases">
        <title>Genomic Encyclopedia of Type Strains, Phase IV (KMG-IV): sequencing the most valuable type-strain genomes for metagenomic binning, comparative biology and taxonomic classification.</title>
        <authorList>
            <person name="Goeker M."/>
        </authorList>
    </citation>
    <scope>NUCLEOTIDE SEQUENCE [LARGE SCALE GENOMIC DNA]</scope>
    <source>
        <strain evidence="17 18">DSM 24448</strain>
    </source>
</reference>
<evidence type="ECO:0000256" key="2">
    <source>
        <dbReference type="ARBA" id="ARBA00011738"/>
    </source>
</evidence>
<keyword evidence="7" id="KW-1015">Disulfide bond</keyword>
<dbReference type="NCBIfam" id="TIGR01424">
    <property type="entry name" value="gluta_reduc_2"/>
    <property type="match status" value="1"/>
</dbReference>
<feature type="domain" description="FAD/NAD(P)-binding" evidence="16">
    <location>
        <begin position="7"/>
        <end position="325"/>
    </location>
</feature>
<evidence type="ECO:0000256" key="3">
    <source>
        <dbReference type="ARBA" id="ARBA00022630"/>
    </source>
</evidence>
<dbReference type="RefSeq" id="WP_123286324.1">
    <property type="nucleotide sequence ID" value="NZ_JACIJB010000001.1"/>
</dbReference>
<keyword evidence="3 13" id="KW-0285">Flavoprotein</keyword>